<evidence type="ECO:0000256" key="1">
    <source>
        <dbReference type="ARBA" id="ARBA00009437"/>
    </source>
</evidence>
<dbReference type="Proteomes" id="UP000194161">
    <property type="component" value="Chromosome"/>
</dbReference>
<keyword evidence="3" id="KW-0238">DNA-binding</keyword>
<dbReference type="Pfam" id="PF00126">
    <property type="entry name" value="HTH_1"/>
    <property type="match status" value="1"/>
</dbReference>
<dbReference type="AlphaFoldDB" id="A0A1W6ZH69"/>
<keyword evidence="2" id="KW-0805">Transcription regulation</keyword>
<dbReference type="PANTHER" id="PTHR30126:SF2">
    <property type="entry name" value="HTH-TYPE TRANSCRIPTIONAL REGULATOR YJIE"/>
    <property type="match status" value="1"/>
</dbReference>
<reference evidence="6 7" key="1">
    <citation type="submission" date="2017-05" db="EMBL/GenBank/DDBJ databases">
        <title>Complete and WGS of Bordetella genogroups.</title>
        <authorList>
            <person name="Spilker T."/>
            <person name="LiPuma J."/>
        </authorList>
    </citation>
    <scope>NUCLEOTIDE SEQUENCE [LARGE SCALE GENOMIC DNA]</scope>
    <source>
        <strain evidence="6 7">AU7206</strain>
    </source>
</reference>
<accession>A0A1W6ZH69</accession>
<evidence type="ECO:0000313" key="7">
    <source>
        <dbReference type="Proteomes" id="UP000194161"/>
    </source>
</evidence>
<evidence type="ECO:0000256" key="4">
    <source>
        <dbReference type="ARBA" id="ARBA00023163"/>
    </source>
</evidence>
<dbReference type="KEGG" id="bgm:CAL15_21705"/>
<dbReference type="CDD" id="cd05466">
    <property type="entry name" value="PBP2_LTTR_substrate"/>
    <property type="match status" value="1"/>
</dbReference>
<dbReference type="RefSeq" id="WP_086080394.1">
    <property type="nucleotide sequence ID" value="NZ_CP021111.1"/>
</dbReference>
<dbReference type="InterPro" id="IPR036390">
    <property type="entry name" value="WH_DNA-bd_sf"/>
</dbReference>
<dbReference type="FunFam" id="1.10.10.10:FF:000001">
    <property type="entry name" value="LysR family transcriptional regulator"/>
    <property type="match status" value="1"/>
</dbReference>
<dbReference type="InterPro" id="IPR005119">
    <property type="entry name" value="LysR_subst-bd"/>
</dbReference>
<dbReference type="InterPro" id="IPR000847">
    <property type="entry name" value="LysR_HTH_N"/>
</dbReference>
<comment type="similarity">
    <text evidence="1">Belongs to the LysR transcriptional regulatory family.</text>
</comment>
<dbReference type="OrthoDB" id="8715249at2"/>
<name>A0A1W6ZH69_9BORD</name>
<dbReference type="PROSITE" id="PS50931">
    <property type="entry name" value="HTH_LYSR"/>
    <property type="match status" value="1"/>
</dbReference>
<dbReference type="InterPro" id="IPR036388">
    <property type="entry name" value="WH-like_DNA-bd_sf"/>
</dbReference>
<dbReference type="GO" id="GO:0000976">
    <property type="term" value="F:transcription cis-regulatory region binding"/>
    <property type="evidence" value="ECO:0007669"/>
    <property type="project" value="TreeGrafter"/>
</dbReference>
<evidence type="ECO:0000256" key="2">
    <source>
        <dbReference type="ARBA" id="ARBA00023015"/>
    </source>
</evidence>
<dbReference type="PRINTS" id="PR00039">
    <property type="entry name" value="HTHLYSR"/>
</dbReference>
<dbReference type="PANTHER" id="PTHR30126">
    <property type="entry name" value="HTH-TYPE TRANSCRIPTIONAL REGULATOR"/>
    <property type="match status" value="1"/>
</dbReference>
<evidence type="ECO:0000313" key="6">
    <source>
        <dbReference type="EMBL" id="ARP96748.1"/>
    </source>
</evidence>
<dbReference type="STRING" id="463040.CAL15_21705"/>
<keyword evidence="4" id="KW-0804">Transcription</keyword>
<organism evidence="6 7">
    <name type="scientific">Bordetella genomosp. 13</name>
    <dbReference type="NCBI Taxonomy" id="463040"/>
    <lineage>
        <taxon>Bacteria</taxon>
        <taxon>Pseudomonadati</taxon>
        <taxon>Pseudomonadota</taxon>
        <taxon>Betaproteobacteria</taxon>
        <taxon>Burkholderiales</taxon>
        <taxon>Alcaligenaceae</taxon>
        <taxon>Bordetella</taxon>
    </lineage>
</organism>
<dbReference type="SUPFAM" id="SSF53850">
    <property type="entry name" value="Periplasmic binding protein-like II"/>
    <property type="match status" value="1"/>
</dbReference>
<gene>
    <name evidence="6" type="ORF">CAL15_21705</name>
</gene>
<proteinExistence type="inferred from homology"/>
<protein>
    <submittedName>
        <fullName evidence="6">LysR family transcriptional regulator</fullName>
    </submittedName>
</protein>
<dbReference type="Gene3D" id="3.40.190.10">
    <property type="entry name" value="Periplasmic binding protein-like II"/>
    <property type="match status" value="2"/>
</dbReference>
<dbReference type="Gene3D" id="1.10.10.10">
    <property type="entry name" value="Winged helix-like DNA-binding domain superfamily/Winged helix DNA-binding domain"/>
    <property type="match status" value="1"/>
</dbReference>
<evidence type="ECO:0000256" key="3">
    <source>
        <dbReference type="ARBA" id="ARBA00023125"/>
    </source>
</evidence>
<evidence type="ECO:0000259" key="5">
    <source>
        <dbReference type="PROSITE" id="PS50931"/>
    </source>
</evidence>
<dbReference type="SUPFAM" id="SSF46785">
    <property type="entry name" value="Winged helix' DNA-binding domain"/>
    <property type="match status" value="1"/>
</dbReference>
<feature type="domain" description="HTH lysR-type" evidence="5">
    <location>
        <begin position="1"/>
        <end position="58"/>
    </location>
</feature>
<dbReference type="Pfam" id="PF03466">
    <property type="entry name" value="LysR_substrate"/>
    <property type="match status" value="1"/>
</dbReference>
<keyword evidence="7" id="KW-1185">Reference proteome</keyword>
<dbReference type="EMBL" id="CP021111">
    <property type="protein sequence ID" value="ARP96748.1"/>
    <property type="molecule type" value="Genomic_DNA"/>
</dbReference>
<dbReference type="GO" id="GO:0003700">
    <property type="term" value="F:DNA-binding transcription factor activity"/>
    <property type="evidence" value="ECO:0007669"/>
    <property type="project" value="InterPro"/>
</dbReference>
<sequence length="302" mass="32607">MNLSWLEDFLALAATGSFSRAAEARHMTQPAFSRRIRALEEWLGVVLMDRGTHPATLTETGAWFLNVAREILARVERVPDEARAVDAANSATLRFAATHALSLTFVPQWLRSLESRTSVGPIQLTSDVLQQCEGWMQNGRVQFLLCHFHADVPGRLSPQDYPSVQVGADVLMPVCAPSRAGRPRWNLAAARRGAPLPVLAYSAESGLGRLLRGVCGDTLERAGGSPVFTAHLATVLKSMALDGRGIAWLPESLIGDELAAGRLVNAGPEELHIPLEIRLYRRAAPDTATAEAFWAAAAATTG</sequence>